<reference evidence="2" key="2">
    <citation type="submission" date="2024-10" db="UniProtKB">
        <authorList>
            <consortium name="EnsemblProtists"/>
        </authorList>
    </citation>
    <scope>IDENTIFICATION</scope>
</reference>
<dbReference type="KEGG" id="ehx:EMIHUDRAFT_222031"/>
<feature type="domain" description="AMP-dependent synthetase/ligase" evidence="1">
    <location>
        <begin position="12"/>
        <end position="349"/>
    </location>
</feature>
<reference evidence="3" key="1">
    <citation type="journal article" date="2013" name="Nature">
        <title>Pan genome of the phytoplankton Emiliania underpins its global distribution.</title>
        <authorList>
            <person name="Read B.A."/>
            <person name="Kegel J."/>
            <person name="Klute M.J."/>
            <person name="Kuo A."/>
            <person name="Lefebvre S.C."/>
            <person name="Maumus F."/>
            <person name="Mayer C."/>
            <person name="Miller J."/>
            <person name="Monier A."/>
            <person name="Salamov A."/>
            <person name="Young J."/>
            <person name="Aguilar M."/>
            <person name="Claverie J.M."/>
            <person name="Frickenhaus S."/>
            <person name="Gonzalez K."/>
            <person name="Herman E.K."/>
            <person name="Lin Y.C."/>
            <person name="Napier J."/>
            <person name="Ogata H."/>
            <person name="Sarno A.F."/>
            <person name="Shmutz J."/>
            <person name="Schroeder D."/>
            <person name="de Vargas C."/>
            <person name="Verret F."/>
            <person name="von Dassow P."/>
            <person name="Valentin K."/>
            <person name="Van de Peer Y."/>
            <person name="Wheeler G."/>
            <person name="Dacks J.B."/>
            <person name="Delwiche C.F."/>
            <person name="Dyhrman S.T."/>
            <person name="Glockner G."/>
            <person name="John U."/>
            <person name="Richards T."/>
            <person name="Worden A.Z."/>
            <person name="Zhang X."/>
            <person name="Grigoriev I.V."/>
            <person name="Allen A.E."/>
            <person name="Bidle K."/>
            <person name="Borodovsky M."/>
            <person name="Bowler C."/>
            <person name="Brownlee C."/>
            <person name="Cock J.M."/>
            <person name="Elias M."/>
            <person name="Gladyshev V.N."/>
            <person name="Groth M."/>
            <person name="Guda C."/>
            <person name="Hadaegh A."/>
            <person name="Iglesias-Rodriguez M.D."/>
            <person name="Jenkins J."/>
            <person name="Jones B.M."/>
            <person name="Lawson T."/>
            <person name="Leese F."/>
            <person name="Lindquist E."/>
            <person name="Lobanov A."/>
            <person name="Lomsadze A."/>
            <person name="Malik S.B."/>
            <person name="Marsh M.E."/>
            <person name="Mackinder L."/>
            <person name="Mock T."/>
            <person name="Mueller-Roeber B."/>
            <person name="Pagarete A."/>
            <person name="Parker M."/>
            <person name="Probert I."/>
            <person name="Quesneville H."/>
            <person name="Raines C."/>
            <person name="Rensing S.A."/>
            <person name="Riano-Pachon D.M."/>
            <person name="Richier S."/>
            <person name="Rokitta S."/>
            <person name="Shiraiwa Y."/>
            <person name="Soanes D.M."/>
            <person name="van der Giezen M."/>
            <person name="Wahlund T.M."/>
            <person name="Williams B."/>
            <person name="Wilson W."/>
            <person name="Wolfe G."/>
            <person name="Wurch L.L."/>
        </authorList>
    </citation>
    <scope>NUCLEOTIDE SEQUENCE</scope>
</reference>
<dbReference type="AlphaFoldDB" id="A0A0D3KZ15"/>
<dbReference type="SUPFAM" id="SSF56801">
    <property type="entry name" value="Acetyl-CoA synthetase-like"/>
    <property type="match status" value="1"/>
</dbReference>
<organism evidence="2 3">
    <name type="scientific">Emiliania huxleyi (strain CCMP1516)</name>
    <dbReference type="NCBI Taxonomy" id="280463"/>
    <lineage>
        <taxon>Eukaryota</taxon>
        <taxon>Haptista</taxon>
        <taxon>Haptophyta</taxon>
        <taxon>Prymnesiophyceae</taxon>
        <taxon>Isochrysidales</taxon>
        <taxon>Noelaerhabdaceae</taxon>
        <taxon>Emiliania</taxon>
    </lineage>
</organism>
<keyword evidence="3" id="KW-1185">Reference proteome</keyword>
<dbReference type="EnsemblProtists" id="EOD41000">
    <property type="protein sequence ID" value="EOD41000"/>
    <property type="gene ID" value="EMIHUDRAFT_222031"/>
</dbReference>
<dbReference type="HOGENOM" id="CLU_000022_23_9_1"/>
<accession>A0A0D3KZ15</accession>
<dbReference type="eggNOG" id="KOG3628">
    <property type="taxonomic scope" value="Eukaryota"/>
</dbReference>
<name>A0A0D3KZ15_EMIH1</name>
<dbReference type="PANTHER" id="PTHR22754:SF32">
    <property type="entry name" value="DISCO-INTERACTING PROTEIN 2"/>
    <property type="match status" value="1"/>
</dbReference>
<evidence type="ECO:0000313" key="3">
    <source>
        <dbReference type="Proteomes" id="UP000013827"/>
    </source>
</evidence>
<dbReference type="InterPro" id="IPR042099">
    <property type="entry name" value="ANL_N_sf"/>
</dbReference>
<dbReference type="RefSeq" id="XP_005793429.1">
    <property type="nucleotide sequence ID" value="XM_005793372.1"/>
</dbReference>
<evidence type="ECO:0000313" key="2">
    <source>
        <dbReference type="EnsemblProtists" id="EOD41000"/>
    </source>
</evidence>
<dbReference type="Pfam" id="PF00501">
    <property type="entry name" value="AMP-binding"/>
    <property type="match status" value="1"/>
</dbReference>
<proteinExistence type="predicted"/>
<dbReference type="PaxDb" id="2903-EOD41000"/>
<evidence type="ECO:0000259" key="1">
    <source>
        <dbReference type="Pfam" id="PF00501"/>
    </source>
</evidence>
<dbReference type="Proteomes" id="UP000013827">
    <property type="component" value="Unassembled WGS sequence"/>
</dbReference>
<dbReference type="Gene3D" id="3.40.50.12780">
    <property type="entry name" value="N-terminal domain of ligase-like"/>
    <property type="match status" value="1"/>
</dbReference>
<dbReference type="InterPro" id="IPR020845">
    <property type="entry name" value="AMP-binding_CS"/>
</dbReference>
<sequence>MGTTLVDQLLHWSSTAPDSVAFRWLRDDGSEEAILSFAALETQTSIVSSRLMNEWLVGKGERALLVYLPGLAFISAFLGCLRAGVVAVPIYPPDPAHPEKGLDKMDAHARCAKPAVALTEKRLSAALRGAWVQHQTDVPSTQQPFAWYETDDASDDAVRSLFCGPLLIDEEALAFIQFTSGSTGTPKGVSVTHKQLRANLTAMGDVLASPSRDAGGLRFCCWLPQYHDLGLIGNIAFSIVEGASCTLMSPASFVKRPVRWLEAISYYSATHIFAPNFAFELCARKVRDEQLGRLDLSCVMSAVNGAEPLRPSTMHRFLERFGPCGFRLDAYSPGYGCAENVLVISVSLPNQPALEIHVARESLTRGCFIQLAVPSKSKR</sequence>
<dbReference type="PROSITE" id="PS00455">
    <property type="entry name" value="AMP_BINDING"/>
    <property type="match status" value="1"/>
</dbReference>
<protein>
    <recommendedName>
        <fullName evidence="1">AMP-dependent synthetase/ligase domain-containing protein</fullName>
    </recommendedName>
</protein>
<dbReference type="GeneID" id="17286270"/>
<dbReference type="InterPro" id="IPR000873">
    <property type="entry name" value="AMP-dep_synth/lig_dom"/>
</dbReference>
<dbReference type="OMA" id="ENSHEMY"/>
<dbReference type="STRING" id="2903.R1FPK4"/>
<dbReference type="PANTHER" id="PTHR22754">
    <property type="entry name" value="DISCO-INTERACTING PROTEIN 2 DIP2 -RELATED"/>
    <property type="match status" value="1"/>
</dbReference>